<dbReference type="GO" id="GO:0060169">
    <property type="term" value="P:negative regulation of adenosine receptor signaling pathway"/>
    <property type="evidence" value="ECO:0007669"/>
    <property type="project" value="TreeGrafter"/>
</dbReference>
<gene>
    <name evidence="11" type="ORF">GSTENG00023391001</name>
</gene>
<comment type="caution">
    <text evidence="11">The sequence shown here is derived from an EMBL/GenBank/DDBJ whole genome shotgun (WGS) entry which is preliminary data.</text>
</comment>
<dbReference type="GO" id="GO:0004000">
    <property type="term" value="F:adenosine deaminase activity"/>
    <property type="evidence" value="ECO:0007669"/>
    <property type="project" value="TreeGrafter"/>
</dbReference>
<comment type="subcellular location">
    <subcellularLocation>
        <location evidence="2">Cell membrane</location>
        <topology evidence="2">Peripheral membrane protein</topology>
        <orientation evidence="2">Extracellular side</orientation>
    </subcellularLocation>
    <subcellularLocation>
        <location evidence="3">Cytoplasmic vesicle lumen</location>
    </subcellularLocation>
</comment>
<evidence type="ECO:0000256" key="1">
    <source>
        <dbReference type="ARBA" id="ARBA00001947"/>
    </source>
</evidence>
<dbReference type="KEGG" id="tng:GSTEN00023391G001"/>
<accession>Q4S691</accession>
<feature type="domain" description="Adenosine deaminase" evidence="10">
    <location>
        <begin position="277"/>
        <end position="369"/>
    </location>
</feature>
<dbReference type="GO" id="GO:0043103">
    <property type="term" value="P:hypoxanthine salvage"/>
    <property type="evidence" value="ECO:0007669"/>
    <property type="project" value="TreeGrafter"/>
</dbReference>
<dbReference type="GO" id="GO:0006154">
    <property type="term" value="P:adenosine catabolic process"/>
    <property type="evidence" value="ECO:0007669"/>
    <property type="project" value="TreeGrafter"/>
</dbReference>
<feature type="non-terminal residue" evidence="11">
    <location>
        <position position="373"/>
    </location>
</feature>
<dbReference type="PROSITE" id="PS00485">
    <property type="entry name" value="A_DEAMINASE"/>
    <property type="match status" value="1"/>
</dbReference>
<name>Q4S691_TETNG</name>
<evidence type="ECO:0000256" key="2">
    <source>
        <dbReference type="ARBA" id="ARBA00004296"/>
    </source>
</evidence>
<evidence type="ECO:0000313" key="11">
    <source>
        <dbReference type="EMBL" id="CAG03841.1"/>
    </source>
</evidence>
<keyword evidence="8" id="KW-0378">Hydrolase</keyword>
<dbReference type="GO" id="GO:0046872">
    <property type="term" value="F:metal ion binding"/>
    <property type="evidence" value="ECO:0007669"/>
    <property type="project" value="UniProtKB-KW"/>
</dbReference>
<dbReference type="GO" id="GO:0009168">
    <property type="term" value="P:purine ribonucleoside monophosphate biosynthetic process"/>
    <property type="evidence" value="ECO:0007669"/>
    <property type="project" value="InterPro"/>
</dbReference>
<comment type="similarity">
    <text evidence="4">Belongs to the metallo-dependent hydrolases superfamily. Adenosine and AMP deaminases family.</text>
</comment>
<dbReference type="InterPro" id="IPR001365">
    <property type="entry name" value="A_deaminase_dom"/>
</dbReference>
<sequence>QVELHVHLDGSIRVQTILDVAKRRGIRLPAKTVEKMKQLIIVEKPATLTAFLGKFSEYMHVIAGDRMAIKRIAYEFVEDRAKEGVIYVEVRYSPHFLANTQVDPIPWSQREGDLSPDEVVHLVNEGLREGERAFHIKARSILCCMRHMPNWSMEIVELCKKYRHEGVVAIDLAGDESLSSETNPDHRRAYEEAARCGIHRTVHAGEVGPPSVVKEAVEVLKAERVGHGYRTLEDQTLYRKLLAQNMHFEVRVSRKKKESFRFNFSLNSTLTGALMCPLQVCPISSKLTGACDPDFSKHPVITFRKDKANYSLNTDDPLIFNSSLHLDYSIAAKYMGFTEDEFKRLNIKSAESCFLPEKEKTELLMRLYKAYGM</sequence>
<dbReference type="InterPro" id="IPR006650">
    <property type="entry name" value="A/AMP_deam_AS"/>
</dbReference>
<organism evidence="11">
    <name type="scientific">Tetraodon nigroviridis</name>
    <name type="common">Spotted green pufferfish</name>
    <name type="synonym">Chelonodon nigroviridis</name>
    <dbReference type="NCBI Taxonomy" id="99883"/>
    <lineage>
        <taxon>Eukaryota</taxon>
        <taxon>Metazoa</taxon>
        <taxon>Chordata</taxon>
        <taxon>Craniata</taxon>
        <taxon>Vertebrata</taxon>
        <taxon>Euteleostomi</taxon>
        <taxon>Actinopterygii</taxon>
        <taxon>Neopterygii</taxon>
        <taxon>Teleostei</taxon>
        <taxon>Neoteleostei</taxon>
        <taxon>Acanthomorphata</taxon>
        <taxon>Eupercaria</taxon>
        <taxon>Tetraodontiformes</taxon>
        <taxon>Tetradontoidea</taxon>
        <taxon>Tetraodontidae</taxon>
        <taxon>Tetraodon</taxon>
    </lineage>
</organism>
<dbReference type="PANTHER" id="PTHR11409">
    <property type="entry name" value="ADENOSINE DEAMINASE"/>
    <property type="match status" value="1"/>
</dbReference>
<dbReference type="GO" id="GO:0060205">
    <property type="term" value="C:cytoplasmic vesicle lumen"/>
    <property type="evidence" value="ECO:0007669"/>
    <property type="project" value="UniProtKB-SubCell"/>
</dbReference>
<evidence type="ECO:0000256" key="6">
    <source>
        <dbReference type="ARBA" id="ARBA00018099"/>
    </source>
</evidence>
<evidence type="ECO:0000259" key="10">
    <source>
        <dbReference type="Pfam" id="PF00962"/>
    </source>
</evidence>
<feature type="non-terminal residue" evidence="11">
    <location>
        <position position="1"/>
    </location>
</feature>
<dbReference type="AlphaFoldDB" id="Q4S691"/>
<dbReference type="EMBL" id="CAAE01014729">
    <property type="protein sequence ID" value="CAG03841.1"/>
    <property type="molecule type" value="Genomic_DNA"/>
</dbReference>
<dbReference type="InterPro" id="IPR032466">
    <property type="entry name" value="Metal_Hydrolase"/>
</dbReference>
<dbReference type="GO" id="GO:0009897">
    <property type="term" value="C:external side of plasma membrane"/>
    <property type="evidence" value="ECO:0007669"/>
    <property type="project" value="TreeGrafter"/>
</dbReference>
<evidence type="ECO:0000256" key="9">
    <source>
        <dbReference type="ARBA" id="ARBA00022833"/>
    </source>
</evidence>
<evidence type="ECO:0000256" key="7">
    <source>
        <dbReference type="ARBA" id="ARBA00022723"/>
    </source>
</evidence>
<dbReference type="GO" id="GO:0005829">
    <property type="term" value="C:cytosol"/>
    <property type="evidence" value="ECO:0007669"/>
    <property type="project" value="TreeGrafter"/>
</dbReference>
<dbReference type="OrthoDB" id="272271at2759"/>
<reference evidence="11" key="2">
    <citation type="submission" date="2004-02" db="EMBL/GenBank/DDBJ databases">
        <authorList>
            <consortium name="Genoscope"/>
            <consortium name="Whitehead Institute Centre for Genome Research"/>
        </authorList>
    </citation>
    <scope>NUCLEOTIDE SEQUENCE</scope>
</reference>
<dbReference type="Gene3D" id="3.20.20.140">
    <property type="entry name" value="Metal-dependent hydrolases"/>
    <property type="match status" value="2"/>
</dbReference>
<dbReference type="GO" id="GO:0042110">
    <property type="term" value="P:T cell activation"/>
    <property type="evidence" value="ECO:0007669"/>
    <property type="project" value="TreeGrafter"/>
</dbReference>
<dbReference type="SUPFAM" id="SSF51556">
    <property type="entry name" value="Metallo-dependent hydrolases"/>
    <property type="match status" value="1"/>
</dbReference>
<dbReference type="Pfam" id="PF00962">
    <property type="entry name" value="A_deaminase"/>
    <property type="match status" value="2"/>
</dbReference>
<keyword evidence="7" id="KW-0479">Metal-binding</keyword>
<dbReference type="EC" id="3.5.4.4" evidence="5"/>
<protein>
    <recommendedName>
        <fullName evidence="6">Adenosine deaminase</fullName>
        <ecNumber evidence="5">3.5.4.4</ecNumber>
    </recommendedName>
</protein>
<evidence type="ECO:0000256" key="4">
    <source>
        <dbReference type="ARBA" id="ARBA00006676"/>
    </source>
</evidence>
<dbReference type="PANTHER" id="PTHR11409:SF43">
    <property type="entry name" value="ADENOSINE DEAMINASE"/>
    <property type="match status" value="1"/>
</dbReference>
<reference evidence="11" key="1">
    <citation type="journal article" date="2004" name="Nature">
        <title>Genome duplication in the teleost fish Tetraodon nigroviridis reveals the early vertebrate proto-karyotype.</title>
        <authorList>
            <person name="Jaillon O."/>
            <person name="Aury J.-M."/>
            <person name="Brunet F."/>
            <person name="Petit J.-L."/>
            <person name="Stange-Thomann N."/>
            <person name="Mauceli E."/>
            <person name="Bouneau L."/>
            <person name="Fischer C."/>
            <person name="Ozouf-Costaz C."/>
            <person name="Bernot A."/>
            <person name="Nicaud S."/>
            <person name="Jaffe D."/>
            <person name="Fisher S."/>
            <person name="Lutfalla G."/>
            <person name="Dossat C."/>
            <person name="Segurens B."/>
            <person name="Dasilva C."/>
            <person name="Salanoubat M."/>
            <person name="Levy M."/>
            <person name="Boudet N."/>
            <person name="Castellano S."/>
            <person name="Anthouard V."/>
            <person name="Jubin C."/>
            <person name="Castelli V."/>
            <person name="Katinka M."/>
            <person name="Vacherie B."/>
            <person name="Biemont C."/>
            <person name="Skalli Z."/>
            <person name="Cattolico L."/>
            <person name="Poulain J."/>
            <person name="De Berardinis V."/>
            <person name="Cruaud C."/>
            <person name="Duprat S."/>
            <person name="Brottier P."/>
            <person name="Coutanceau J.-P."/>
            <person name="Gouzy J."/>
            <person name="Parra G."/>
            <person name="Lardier G."/>
            <person name="Chapple C."/>
            <person name="McKernan K.J."/>
            <person name="McEwan P."/>
            <person name="Bosak S."/>
            <person name="Kellis M."/>
            <person name="Volff J.-N."/>
            <person name="Guigo R."/>
            <person name="Zody M.C."/>
            <person name="Mesirov J."/>
            <person name="Lindblad-Toh K."/>
            <person name="Birren B."/>
            <person name="Nusbaum C."/>
            <person name="Kahn D."/>
            <person name="Robinson-Rechavi M."/>
            <person name="Laudet V."/>
            <person name="Schachter V."/>
            <person name="Quetier F."/>
            <person name="Saurin W."/>
            <person name="Scarpelli C."/>
            <person name="Wincker P."/>
            <person name="Lander E.S."/>
            <person name="Weissenbach J."/>
            <person name="Roest Crollius H."/>
        </authorList>
    </citation>
    <scope>NUCLEOTIDE SEQUENCE [LARGE SCALE GENOMIC DNA]</scope>
</reference>
<proteinExistence type="inferred from homology"/>
<comment type="cofactor">
    <cofactor evidence="1">
        <name>Zn(2+)</name>
        <dbReference type="ChEBI" id="CHEBI:29105"/>
    </cofactor>
</comment>
<evidence type="ECO:0000256" key="5">
    <source>
        <dbReference type="ARBA" id="ARBA00012784"/>
    </source>
</evidence>
<feature type="domain" description="Adenosine deaminase" evidence="10">
    <location>
        <begin position="2"/>
        <end position="250"/>
    </location>
</feature>
<dbReference type="InterPro" id="IPR006330">
    <property type="entry name" value="Ado/ade_deaminase"/>
</dbReference>
<dbReference type="NCBIfam" id="TIGR01430">
    <property type="entry name" value="aden_deam"/>
    <property type="match status" value="1"/>
</dbReference>
<evidence type="ECO:0000256" key="3">
    <source>
        <dbReference type="ARBA" id="ARBA00004321"/>
    </source>
</evidence>
<keyword evidence="9" id="KW-0862">Zinc</keyword>
<dbReference type="GO" id="GO:0046103">
    <property type="term" value="P:inosine biosynthetic process"/>
    <property type="evidence" value="ECO:0007669"/>
    <property type="project" value="TreeGrafter"/>
</dbReference>
<evidence type="ECO:0000256" key="8">
    <source>
        <dbReference type="ARBA" id="ARBA00022801"/>
    </source>
</evidence>